<dbReference type="Pfam" id="PF25601">
    <property type="entry name" value="AAA_lid_14"/>
    <property type="match status" value="1"/>
</dbReference>
<keyword evidence="7" id="KW-1185">Reference proteome</keyword>
<dbReference type="InterPro" id="IPR001789">
    <property type="entry name" value="Sig_transdc_resp-reg_receiver"/>
</dbReference>
<dbReference type="SMART" id="SM00448">
    <property type="entry name" value="REC"/>
    <property type="match status" value="1"/>
</dbReference>
<dbReference type="Gene3D" id="1.10.8.60">
    <property type="match status" value="1"/>
</dbReference>
<dbReference type="FunFam" id="3.40.50.300:FF:000006">
    <property type="entry name" value="DNA-binding transcriptional regulator NtrC"/>
    <property type="match status" value="1"/>
</dbReference>
<dbReference type="Gene3D" id="1.10.10.60">
    <property type="entry name" value="Homeodomain-like"/>
    <property type="match status" value="1"/>
</dbReference>
<evidence type="ECO:0000256" key="3">
    <source>
        <dbReference type="ARBA" id="ARBA00023015"/>
    </source>
</evidence>
<dbReference type="PROSITE" id="PS00676">
    <property type="entry name" value="SIGMA54_INTERACT_2"/>
    <property type="match status" value="1"/>
</dbReference>
<dbReference type="RefSeq" id="WP_164363851.1">
    <property type="nucleotide sequence ID" value="NZ_CP066776.1"/>
</dbReference>
<evidence type="ECO:0000313" key="7">
    <source>
        <dbReference type="Proteomes" id="UP000475117"/>
    </source>
</evidence>
<name>A0A6B3L312_9BACT</name>
<dbReference type="InterPro" id="IPR002078">
    <property type="entry name" value="Sigma_54_int"/>
</dbReference>
<dbReference type="InterPro" id="IPR025943">
    <property type="entry name" value="Sigma_54_int_dom_ATP-bd_2"/>
</dbReference>
<keyword evidence="2" id="KW-0067">ATP-binding</keyword>
<evidence type="ECO:0000256" key="1">
    <source>
        <dbReference type="ARBA" id="ARBA00022741"/>
    </source>
</evidence>
<dbReference type="InterPro" id="IPR003593">
    <property type="entry name" value="AAA+_ATPase"/>
</dbReference>
<protein>
    <submittedName>
        <fullName evidence="6">Sigma-54-dependent Fis family transcriptional regulator</fullName>
    </submittedName>
</protein>
<dbReference type="SUPFAM" id="SSF46689">
    <property type="entry name" value="Homeodomain-like"/>
    <property type="match status" value="1"/>
</dbReference>
<dbReference type="Proteomes" id="UP000475117">
    <property type="component" value="Chromosome"/>
</dbReference>
<accession>A0A6B3L312</accession>
<gene>
    <name evidence="6" type="ORF">G3M56_001680</name>
</gene>
<dbReference type="SUPFAM" id="SSF52540">
    <property type="entry name" value="P-loop containing nucleoside triphosphate hydrolases"/>
    <property type="match status" value="1"/>
</dbReference>
<evidence type="ECO:0000256" key="4">
    <source>
        <dbReference type="ARBA" id="ARBA00023125"/>
    </source>
</evidence>
<dbReference type="PRINTS" id="PR01590">
    <property type="entry name" value="HTHFIS"/>
</dbReference>
<reference evidence="6 7" key="1">
    <citation type="submission" date="2020-12" db="EMBL/GenBank/DDBJ databases">
        <title>Sulforoseuscoccus oceanibium gen. nov., sp. nov., a representative of the phylum Verrucomicrobia with special cytoplasmic membrane, and proposal of Sulforoseuscoccusaceae fam. nov.</title>
        <authorList>
            <person name="Xi F."/>
        </authorList>
    </citation>
    <scope>NUCLEOTIDE SEQUENCE [LARGE SCALE GENOMIC DNA]</scope>
    <source>
        <strain evidence="6 7">T37</strain>
    </source>
</reference>
<keyword evidence="5" id="KW-0804">Transcription</keyword>
<dbReference type="PROSITE" id="PS50045">
    <property type="entry name" value="SIGMA54_INTERACT_4"/>
    <property type="match status" value="1"/>
</dbReference>
<dbReference type="PROSITE" id="PS50110">
    <property type="entry name" value="RESPONSE_REGULATORY"/>
    <property type="match status" value="1"/>
</dbReference>
<dbReference type="Gene3D" id="3.40.50.2300">
    <property type="match status" value="1"/>
</dbReference>
<keyword evidence="1" id="KW-0547">Nucleotide-binding</keyword>
<dbReference type="SMART" id="SM00382">
    <property type="entry name" value="AAA"/>
    <property type="match status" value="1"/>
</dbReference>
<dbReference type="PROSITE" id="PS00688">
    <property type="entry name" value="SIGMA54_INTERACT_3"/>
    <property type="match status" value="1"/>
</dbReference>
<evidence type="ECO:0000313" key="6">
    <source>
        <dbReference type="EMBL" id="QQL45325.1"/>
    </source>
</evidence>
<dbReference type="CDD" id="cd00009">
    <property type="entry name" value="AAA"/>
    <property type="match status" value="1"/>
</dbReference>
<dbReference type="GO" id="GO:0005524">
    <property type="term" value="F:ATP binding"/>
    <property type="evidence" value="ECO:0007669"/>
    <property type="project" value="UniProtKB-KW"/>
</dbReference>
<dbReference type="InterPro" id="IPR002197">
    <property type="entry name" value="HTH_Fis"/>
</dbReference>
<dbReference type="AlphaFoldDB" id="A0A6B3L312"/>
<dbReference type="Pfam" id="PF00158">
    <property type="entry name" value="Sigma54_activat"/>
    <property type="match status" value="1"/>
</dbReference>
<dbReference type="InterPro" id="IPR058031">
    <property type="entry name" value="AAA_lid_NorR"/>
</dbReference>
<dbReference type="EMBL" id="CP066776">
    <property type="protein sequence ID" value="QQL45325.1"/>
    <property type="molecule type" value="Genomic_DNA"/>
</dbReference>
<dbReference type="GO" id="GO:0043565">
    <property type="term" value="F:sequence-specific DNA binding"/>
    <property type="evidence" value="ECO:0007669"/>
    <property type="project" value="InterPro"/>
</dbReference>
<dbReference type="GO" id="GO:0000160">
    <property type="term" value="P:phosphorelay signal transduction system"/>
    <property type="evidence" value="ECO:0007669"/>
    <property type="project" value="InterPro"/>
</dbReference>
<dbReference type="InterPro" id="IPR027417">
    <property type="entry name" value="P-loop_NTPase"/>
</dbReference>
<keyword evidence="4" id="KW-0238">DNA-binding</keyword>
<dbReference type="Pfam" id="PF00072">
    <property type="entry name" value="Response_reg"/>
    <property type="match status" value="1"/>
</dbReference>
<sequence>MDVTVLVVDDEKNTRDGLRMSLEDSFDVYVAADIAGAMEVLKSEQVDIVLTDLRLAGESGMDLLGKVLALPEPPICIVMTAYGSVDLAVDAMRQGAYDFITKPLNIDELEMLLKRALRGRSLEKENRVLKAKQRQERSFKRLLGRSAPMAGVMERIEQVAPTRATVLVEGESGTGKELAAHALHELSGRKQDGLVIVHCAALSPQLLESELFGHEKGAFTGASTRRIGRIEQAQGGTLFLDEIGEIDESTQVKLLRVLGERTIERVGGNESIKVDVRVVAATNRDLQAMVEKGEFREDLYFRLNVVHLTMPPLRARREDILMMATTFLEEFSRENNREVRPLSDAARQCLLDYGWPGNVRELRTAMEHAVVLATGDQIEPRDLPDALTGGRSLRLQGARDATPQPPSRDVPDILDAGDSGDDMFNLEAMERRLISRALARCKDNRTEAAKLLGISRRTLQRKLKDL</sequence>
<evidence type="ECO:0000256" key="5">
    <source>
        <dbReference type="ARBA" id="ARBA00023163"/>
    </source>
</evidence>
<dbReference type="SUPFAM" id="SSF52172">
    <property type="entry name" value="CheY-like"/>
    <property type="match status" value="1"/>
</dbReference>
<dbReference type="KEGG" id="soa:G3M56_001680"/>
<dbReference type="Gene3D" id="3.40.50.300">
    <property type="entry name" value="P-loop containing nucleotide triphosphate hydrolases"/>
    <property type="match status" value="1"/>
</dbReference>
<dbReference type="InterPro" id="IPR009057">
    <property type="entry name" value="Homeodomain-like_sf"/>
</dbReference>
<proteinExistence type="predicted"/>
<dbReference type="GO" id="GO:0006355">
    <property type="term" value="P:regulation of DNA-templated transcription"/>
    <property type="evidence" value="ECO:0007669"/>
    <property type="project" value="InterPro"/>
</dbReference>
<dbReference type="Pfam" id="PF02954">
    <property type="entry name" value="HTH_8"/>
    <property type="match status" value="1"/>
</dbReference>
<organism evidence="6 7">
    <name type="scientific">Sulfuriroseicoccus oceanibius</name>
    <dbReference type="NCBI Taxonomy" id="2707525"/>
    <lineage>
        <taxon>Bacteria</taxon>
        <taxon>Pseudomonadati</taxon>
        <taxon>Verrucomicrobiota</taxon>
        <taxon>Verrucomicrobiia</taxon>
        <taxon>Verrucomicrobiales</taxon>
        <taxon>Verrucomicrobiaceae</taxon>
        <taxon>Sulfuriroseicoccus</taxon>
    </lineage>
</organism>
<dbReference type="InterPro" id="IPR011006">
    <property type="entry name" value="CheY-like_superfamily"/>
</dbReference>
<dbReference type="InterPro" id="IPR025944">
    <property type="entry name" value="Sigma_54_int_dom_CS"/>
</dbReference>
<dbReference type="PANTHER" id="PTHR32071">
    <property type="entry name" value="TRANSCRIPTIONAL REGULATORY PROTEIN"/>
    <property type="match status" value="1"/>
</dbReference>
<keyword evidence="3" id="KW-0805">Transcription regulation</keyword>
<evidence type="ECO:0000256" key="2">
    <source>
        <dbReference type="ARBA" id="ARBA00022840"/>
    </source>
</evidence>